<evidence type="ECO:0000256" key="2">
    <source>
        <dbReference type="ARBA" id="ARBA00001933"/>
    </source>
</evidence>
<keyword evidence="13" id="KW-1185">Reference proteome</keyword>
<protein>
    <recommendedName>
        <fullName evidence="10">Alpha-1,4 glucan phosphorylase</fullName>
        <ecNumber evidence="10">2.4.1.1</ecNumber>
    </recommendedName>
</protein>
<dbReference type="FunFam" id="3.40.50.2000:FF:000002">
    <property type="entry name" value="Alpha-1,4 glucan phosphorylase"/>
    <property type="match status" value="1"/>
</dbReference>
<dbReference type="PANTHER" id="PTHR11468:SF3">
    <property type="entry name" value="GLYCOGEN PHOSPHORYLASE, LIVER FORM"/>
    <property type="match status" value="1"/>
</dbReference>
<gene>
    <name evidence="12" type="ORF">CNMCM6805_006129</name>
</gene>
<comment type="function">
    <text evidence="10">Allosteric enzyme that catalyzes the rate-limiting step in glycogen catabolism, the phosphorolytic cleavage of glycogen to produce glucose-1-phosphate, and plays a central role in maintaining cellular and organismal glucose homeostasis.</text>
</comment>
<evidence type="ECO:0000256" key="8">
    <source>
        <dbReference type="ARBA" id="ARBA00023277"/>
    </source>
</evidence>
<organism evidence="12 13">
    <name type="scientific">Aspergillus fumigatiaffinis</name>
    <dbReference type="NCBI Taxonomy" id="340414"/>
    <lineage>
        <taxon>Eukaryota</taxon>
        <taxon>Fungi</taxon>
        <taxon>Dikarya</taxon>
        <taxon>Ascomycota</taxon>
        <taxon>Pezizomycotina</taxon>
        <taxon>Eurotiomycetes</taxon>
        <taxon>Eurotiomycetidae</taxon>
        <taxon>Eurotiales</taxon>
        <taxon>Aspergillaceae</taxon>
        <taxon>Aspergillus</taxon>
        <taxon>Aspergillus subgen. Fumigati</taxon>
    </lineage>
</organism>
<comment type="catalytic activity">
    <reaction evidence="1 10">
        <text>[(1-&gt;4)-alpha-D-glucosyl](n) + phosphate = [(1-&gt;4)-alpha-D-glucosyl](n-1) + alpha-D-glucose 1-phosphate</text>
        <dbReference type="Rhea" id="RHEA:41732"/>
        <dbReference type="Rhea" id="RHEA-COMP:9584"/>
        <dbReference type="Rhea" id="RHEA-COMP:9586"/>
        <dbReference type="ChEBI" id="CHEBI:15444"/>
        <dbReference type="ChEBI" id="CHEBI:43474"/>
        <dbReference type="ChEBI" id="CHEBI:58601"/>
        <dbReference type="EC" id="2.4.1.1"/>
    </reaction>
</comment>
<keyword evidence="7 9" id="KW-0663">Pyridoxal phosphate</keyword>
<evidence type="ECO:0000256" key="7">
    <source>
        <dbReference type="ARBA" id="ARBA00022898"/>
    </source>
</evidence>
<dbReference type="PANTHER" id="PTHR11468">
    <property type="entry name" value="GLYCOGEN PHOSPHORYLASE"/>
    <property type="match status" value="1"/>
</dbReference>
<dbReference type="PROSITE" id="PS00102">
    <property type="entry name" value="PHOSPHORYLASE"/>
    <property type="match status" value="1"/>
</dbReference>
<evidence type="ECO:0000256" key="1">
    <source>
        <dbReference type="ARBA" id="ARBA00001275"/>
    </source>
</evidence>
<evidence type="ECO:0000256" key="5">
    <source>
        <dbReference type="ARBA" id="ARBA00022676"/>
    </source>
</evidence>
<evidence type="ECO:0000256" key="11">
    <source>
        <dbReference type="SAM" id="MobiDB-lite"/>
    </source>
</evidence>
<evidence type="ECO:0000313" key="13">
    <source>
        <dbReference type="Proteomes" id="UP000653565"/>
    </source>
</evidence>
<feature type="compositionally biased region" description="Basic and acidic residues" evidence="11">
    <location>
        <begin position="1"/>
        <end position="10"/>
    </location>
</feature>
<dbReference type="Gene3D" id="3.40.50.2000">
    <property type="entry name" value="Glycogen Phosphorylase B"/>
    <property type="match status" value="2"/>
</dbReference>
<dbReference type="GO" id="GO:0005980">
    <property type="term" value="P:glycogen catabolic process"/>
    <property type="evidence" value="ECO:0007669"/>
    <property type="project" value="TreeGrafter"/>
</dbReference>
<dbReference type="Proteomes" id="UP000653565">
    <property type="component" value="Unassembled WGS sequence"/>
</dbReference>
<keyword evidence="4" id="KW-0021">Allosteric enzyme</keyword>
<proteinExistence type="inferred from homology"/>
<accession>A0A8H4GV66</accession>
<dbReference type="InterPro" id="IPR035090">
    <property type="entry name" value="Pyridoxal_P_attach_site"/>
</dbReference>
<dbReference type="PIRSF" id="PIRSF000460">
    <property type="entry name" value="Pprylas_GlgP"/>
    <property type="match status" value="1"/>
</dbReference>
<dbReference type="EMBL" id="JAAAPX010000035">
    <property type="protein sequence ID" value="KAF4238962.1"/>
    <property type="molecule type" value="Genomic_DNA"/>
</dbReference>
<reference evidence="12" key="2">
    <citation type="submission" date="2020-04" db="EMBL/GenBank/DDBJ databases">
        <authorList>
            <person name="Santos R.A.C."/>
            <person name="Steenwyk J.L."/>
            <person name="Rivero-Menendez O."/>
            <person name="Mead M.E."/>
            <person name="Silva L.P."/>
            <person name="Bastos R.W."/>
            <person name="Alastruey-Izquierdo A."/>
            <person name="Goldman G.H."/>
            <person name="Rokas A."/>
        </authorList>
    </citation>
    <scope>NUCLEOTIDE SEQUENCE</scope>
    <source>
        <strain evidence="12">CNM-CM6805</strain>
    </source>
</reference>
<dbReference type="GO" id="GO:0030170">
    <property type="term" value="F:pyridoxal phosphate binding"/>
    <property type="evidence" value="ECO:0007669"/>
    <property type="project" value="InterPro"/>
</dbReference>
<comment type="similarity">
    <text evidence="3 10">Belongs to the glycogen phosphorylase family.</text>
</comment>
<dbReference type="InterPro" id="IPR000811">
    <property type="entry name" value="Glyco_trans_35"/>
</dbReference>
<keyword evidence="8 10" id="KW-0119">Carbohydrate metabolism</keyword>
<evidence type="ECO:0000256" key="4">
    <source>
        <dbReference type="ARBA" id="ARBA00022533"/>
    </source>
</evidence>
<dbReference type="InterPro" id="IPR011833">
    <property type="entry name" value="Glycg_phsphrylas"/>
</dbReference>
<feature type="region of interest" description="Disordered" evidence="11">
    <location>
        <begin position="1"/>
        <end position="37"/>
    </location>
</feature>
<dbReference type="SUPFAM" id="SSF53756">
    <property type="entry name" value="UDP-Glycosyltransferase/glycogen phosphorylase"/>
    <property type="match status" value="1"/>
</dbReference>
<feature type="modified residue" description="N6-(pyridoxal phosphate)lysine" evidence="9">
    <location>
        <position position="727"/>
    </location>
</feature>
<dbReference type="FunFam" id="3.40.50.2000:FF:000003">
    <property type="entry name" value="Alpha-1,4 glucan phosphorylase"/>
    <property type="match status" value="1"/>
</dbReference>
<dbReference type="EC" id="2.4.1.1" evidence="10"/>
<keyword evidence="5 10" id="KW-0328">Glycosyltransferase</keyword>
<evidence type="ECO:0000256" key="9">
    <source>
        <dbReference type="PIRSR" id="PIRSR000460-1"/>
    </source>
</evidence>
<dbReference type="AlphaFoldDB" id="A0A8H4GV66"/>
<reference evidence="12" key="1">
    <citation type="journal article" date="2020" name="bioRxiv">
        <title>Genomic and phenotypic heterogeneity of clinical isolates of the human pathogens Aspergillus fumigatus, Aspergillus lentulus and Aspergillus fumigatiaffinis.</title>
        <authorList>
            <person name="dos Santos R.A.C."/>
            <person name="Steenwyk J.L."/>
            <person name="Rivero-Menendez O."/>
            <person name="Mead M.E."/>
            <person name="Silva L.P."/>
            <person name="Bastos R.W."/>
            <person name="Alastruey-Izquierdo A."/>
            <person name="Goldman G.H."/>
            <person name="Rokas A."/>
        </authorList>
    </citation>
    <scope>NUCLEOTIDE SEQUENCE</scope>
    <source>
        <strain evidence="12">CNM-CM6805</strain>
    </source>
</reference>
<keyword evidence="6 10" id="KW-0808">Transferase</keyword>
<name>A0A8H4GV66_9EURO</name>
<comment type="cofactor">
    <cofactor evidence="2 10">
        <name>pyridoxal 5'-phosphate</name>
        <dbReference type="ChEBI" id="CHEBI:597326"/>
    </cofactor>
</comment>
<evidence type="ECO:0000256" key="3">
    <source>
        <dbReference type="ARBA" id="ARBA00006047"/>
    </source>
</evidence>
<dbReference type="CDD" id="cd04300">
    <property type="entry name" value="GT35_Glycogen_Phosphorylase"/>
    <property type="match status" value="1"/>
</dbReference>
<comment type="caution">
    <text evidence="12">The sequence shown here is derived from an EMBL/GenBank/DDBJ whole genome shotgun (WGS) entry which is preliminary data.</text>
</comment>
<evidence type="ECO:0000256" key="6">
    <source>
        <dbReference type="ARBA" id="ARBA00022679"/>
    </source>
</evidence>
<evidence type="ECO:0000313" key="12">
    <source>
        <dbReference type="EMBL" id="KAF4238962.1"/>
    </source>
</evidence>
<dbReference type="NCBIfam" id="TIGR02093">
    <property type="entry name" value="P_ylase"/>
    <property type="match status" value="1"/>
</dbReference>
<sequence length="885" mass="101055">MSSERRERRPSVGAPMPLQGPVGPGFSRPKHKRTYTGFGPAEIKNVEASIPEPLREAWKKHSATGFTNKDEFEKELVRHVETTLARSLYNCDELAAYSGTALAFRDRLIIEWNKTQQRQSFADQKRVYYLSLEFLMGRALDNAMLNVGMKDAARDGLKDLGFRIEDVINQEHDAALGNGGLGRLAACFLDSMATLNYPAWGYGLRYRYGIFKQEIVDGYQVEIPDYWLDFNPWEFPRHDITVDIQFYGWVRTYQDENGKTIHSWQDGEAVQAVAYDVPIPGYGTRTTNNLRLWSSKAASGEFDFQKFNAGDYESAVADQQRAETISAVLYPNDNLERGKELRLKQQYFWCAASLYDIVRRFKKTKRAWSKFPEQVAIQLNDTHPTLAIVELQRILIDQEGLEWDEAWTIVTKTFGYTNHTVLPEALEKWSVPLMQNLLPRHLQIIYDINLFFLQSVEKRFPNDREMLSRVSIIEESHPKMVRMAYIAIIGSHKVNGVAELHSDLIKTTIFKDFVKIYGPDKFTNVTNGITPRRWLHQANPRLSDLIASKLGGYDFLKDLTLLDQLEAYVDDKTFRAEWSEIKTANKLRLAKHIKDTTGYSVNPNALFDVQVKRIHEYKRQQLNIFGVIHRYLTIKAMSKEEREKLVPRVSIFGGKAAPGYWMAKTIIHLINKVAAVVNNDADVGDLLKVIFIEDYNVSKAEIICPASDISEHISTAGTEASGTSNMKFVLNGGLIIGTCDGANIEITREIGEQNIFLFGTLAEDVEELRHRHFYGDFQLDPHLSKVFEAIRSDMFGDASNFSALMSAIAEHGDYYLVSDDFNSYITTQEIVDEAFKNQDEWIAKSITSVARMGFFSTDRVISEYADSIWNIEPLEVRMIDCVTTE</sequence>
<evidence type="ECO:0000256" key="10">
    <source>
        <dbReference type="RuleBase" id="RU000587"/>
    </source>
</evidence>
<dbReference type="GO" id="GO:0005737">
    <property type="term" value="C:cytoplasm"/>
    <property type="evidence" value="ECO:0007669"/>
    <property type="project" value="TreeGrafter"/>
</dbReference>
<dbReference type="OrthoDB" id="9215500at2759"/>
<dbReference type="GO" id="GO:0008184">
    <property type="term" value="F:glycogen phosphorylase activity"/>
    <property type="evidence" value="ECO:0007669"/>
    <property type="project" value="InterPro"/>
</dbReference>
<dbReference type="Pfam" id="PF00343">
    <property type="entry name" value="Phosphorylase"/>
    <property type="match status" value="1"/>
</dbReference>